<comment type="caution">
    <text evidence="2">The sequence shown here is derived from an EMBL/GenBank/DDBJ whole genome shotgun (WGS) entry which is preliminary data.</text>
</comment>
<dbReference type="EMBL" id="JABWUV010000003">
    <property type="protein sequence ID" value="KAF6370125.1"/>
    <property type="molecule type" value="Genomic_DNA"/>
</dbReference>
<dbReference type="AlphaFoldDB" id="A0A7J7Z7V9"/>
<feature type="region of interest" description="Disordered" evidence="1">
    <location>
        <begin position="43"/>
        <end position="77"/>
    </location>
</feature>
<name>A0A7J7Z7V9_MYOMY</name>
<evidence type="ECO:0000313" key="2">
    <source>
        <dbReference type="EMBL" id="KAF6370125.1"/>
    </source>
</evidence>
<dbReference type="VEuPathDB" id="HostDB:LOC118650756"/>
<proteinExistence type="predicted"/>
<reference evidence="2 3" key="1">
    <citation type="journal article" date="2020" name="Nature">
        <title>Six reference-quality genomes reveal evolution of bat adaptations.</title>
        <authorList>
            <person name="Jebb D."/>
            <person name="Huang Z."/>
            <person name="Pippel M."/>
            <person name="Hughes G.M."/>
            <person name="Lavrichenko K."/>
            <person name="Devanna P."/>
            <person name="Winkler S."/>
            <person name="Jermiin L.S."/>
            <person name="Skirmuntt E.C."/>
            <person name="Katzourakis A."/>
            <person name="Burkitt-Gray L."/>
            <person name="Ray D.A."/>
            <person name="Sullivan K.A.M."/>
            <person name="Roscito J.G."/>
            <person name="Kirilenko B.M."/>
            <person name="Davalos L.M."/>
            <person name="Corthals A.P."/>
            <person name="Power M.L."/>
            <person name="Jones G."/>
            <person name="Ransome R.D."/>
            <person name="Dechmann D.K.N."/>
            <person name="Locatelli A.G."/>
            <person name="Puechmaille S.J."/>
            <person name="Fedrigo O."/>
            <person name="Jarvis E.D."/>
            <person name="Hiller M."/>
            <person name="Vernes S.C."/>
            <person name="Myers E.W."/>
            <person name="Teeling E.C."/>
        </authorList>
    </citation>
    <scope>NUCLEOTIDE SEQUENCE [LARGE SCALE GENOMIC DNA]</scope>
    <source>
        <strain evidence="2">MMyoMyo1</strain>
        <tissue evidence="2">Flight muscle</tissue>
    </source>
</reference>
<evidence type="ECO:0000313" key="3">
    <source>
        <dbReference type="Proteomes" id="UP000527355"/>
    </source>
</evidence>
<sequence length="128" mass="13356">MARLDPWALLIGHPGTPLFRSTSLSLLRGCAWRGRWSRARTGDQLFNSARPASEPPRGAALDGQRAEGRASSWSSGCPAVSDAEAARPLPACLASLDPPGGSPFILPPLVPPLRGQGLPAPAVSVNRS</sequence>
<keyword evidence="3" id="KW-1185">Reference proteome</keyword>
<gene>
    <name evidence="2" type="ORF">mMyoMyo1_015514</name>
</gene>
<organism evidence="2 3">
    <name type="scientific">Myotis myotis</name>
    <name type="common">Greater mouse-eared bat</name>
    <name type="synonym">Vespertilio myotis</name>
    <dbReference type="NCBI Taxonomy" id="51298"/>
    <lineage>
        <taxon>Eukaryota</taxon>
        <taxon>Metazoa</taxon>
        <taxon>Chordata</taxon>
        <taxon>Craniata</taxon>
        <taxon>Vertebrata</taxon>
        <taxon>Euteleostomi</taxon>
        <taxon>Mammalia</taxon>
        <taxon>Eutheria</taxon>
        <taxon>Laurasiatheria</taxon>
        <taxon>Chiroptera</taxon>
        <taxon>Yangochiroptera</taxon>
        <taxon>Vespertilionidae</taxon>
        <taxon>Myotis</taxon>
    </lineage>
</organism>
<accession>A0A7J7Z7V9</accession>
<dbReference type="Proteomes" id="UP000527355">
    <property type="component" value="Unassembled WGS sequence"/>
</dbReference>
<protein>
    <submittedName>
        <fullName evidence="2">Uncharacterized protein</fullName>
    </submittedName>
</protein>
<evidence type="ECO:0000256" key="1">
    <source>
        <dbReference type="SAM" id="MobiDB-lite"/>
    </source>
</evidence>